<feature type="domain" description="TonB-dependent receptor plug" evidence="7">
    <location>
        <begin position="62"/>
        <end position="168"/>
    </location>
</feature>
<dbReference type="InterPro" id="IPR037066">
    <property type="entry name" value="Plug_dom_sf"/>
</dbReference>
<evidence type="ECO:0000313" key="9">
    <source>
        <dbReference type="Proteomes" id="UP000652567"/>
    </source>
</evidence>
<dbReference type="RefSeq" id="WP_193907617.1">
    <property type="nucleotide sequence ID" value="NZ_PRDL01000001.1"/>
</dbReference>
<dbReference type="PANTHER" id="PTHR40980">
    <property type="entry name" value="PLUG DOMAIN-CONTAINING PROTEIN"/>
    <property type="match status" value="1"/>
</dbReference>
<keyword evidence="9" id="KW-1185">Reference proteome</keyword>
<keyword evidence="8" id="KW-0675">Receptor</keyword>
<dbReference type="InterPro" id="IPR010104">
    <property type="entry name" value="TonB_rcpt_bac"/>
</dbReference>
<dbReference type="Gene3D" id="2.170.130.10">
    <property type="entry name" value="TonB-dependent receptor, plug domain"/>
    <property type="match status" value="1"/>
</dbReference>
<evidence type="ECO:0000313" key="8">
    <source>
        <dbReference type="EMBL" id="MBE8716491.1"/>
    </source>
</evidence>
<dbReference type="NCBIfam" id="TIGR01782">
    <property type="entry name" value="TonB-Xanth-Caul"/>
    <property type="match status" value="1"/>
</dbReference>
<feature type="domain" description="TonB-dependent receptor-like beta-barrel" evidence="6">
    <location>
        <begin position="453"/>
        <end position="929"/>
    </location>
</feature>
<dbReference type="SUPFAM" id="SSF56935">
    <property type="entry name" value="Porins"/>
    <property type="match status" value="1"/>
</dbReference>
<dbReference type="EMBL" id="PRDL01000001">
    <property type="protein sequence ID" value="MBE8716491.1"/>
    <property type="molecule type" value="Genomic_DNA"/>
</dbReference>
<dbReference type="Pfam" id="PF00593">
    <property type="entry name" value="TonB_dep_Rec_b-barrel"/>
    <property type="match status" value="1"/>
</dbReference>
<evidence type="ECO:0000259" key="7">
    <source>
        <dbReference type="Pfam" id="PF07715"/>
    </source>
</evidence>
<keyword evidence="2 4" id="KW-0472">Membrane</keyword>
<keyword evidence="5" id="KW-0732">Signal</keyword>
<comment type="caution">
    <text evidence="8">The sequence shown here is derived from an EMBL/GenBank/DDBJ whole genome shotgun (WGS) entry which is preliminary data.</text>
</comment>
<name>A0A928V0C0_9GAMM</name>
<dbReference type="InterPro" id="IPR012910">
    <property type="entry name" value="Plug_dom"/>
</dbReference>
<dbReference type="PANTHER" id="PTHR40980:SF3">
    <property type="entry name" value="TONB-DEPENDENT RECEPTOR-LIKE BETA-BARREL DOMAIN-CONTAINING PROTEIN"/>
    <property type="match status" value="1"/>
</dbReference>
<keyword evidence="4" id="KW-0798">TonB box</keyword>
<evidence type="ECO:0000256" key="5">
    <source>
        <dbReference type="SAM" id="SignalP"/>
    </source>
</evidence>
<sequence length="962" mass="104343">MDKPRHSLFKYSALSLVIHALALPAFAQESSTDQPRADIEEVLITGYRKSLTDAASAKRQSVNVSESVFAEDIGKFPDLNIAESINRMPGIQLIRDMNGEGMNIAIRGLGTNFTKITLNGAQIGVASSGRIGSQNQNREVDLDVFPTELFTRLDVNKSPVASMSEGGLSGTVDMRSARPFDNPGTHVNYQLQGSYGEINEKVSPRGSLTASWTNDDDTFGVLVGVAAVNNKSTITGYETIGWTTPALTDAQCGGPAANCNLIGGNGYRIPDTVPNGVGNGLVPGTPIDAAYLQSLNPGLDINQIANGLTPRLNRPSYIDGTRDRISGLVSLEFRPTDDLNFYLDTLWADAERDFDRLAMNWVGRNGAVIPMNMEVDSNNVVTSGTFANAQFFLEARPYKENLDFYNINPGVSWTINDQLRIDAQINKGRSEFFRESPSILVATPMGQGITVDFNNKGGNFPSVSTNVDLNDPDAGWSWNGGRLNISNEKRVVETEGARFDVRFGDDVQNIKFGLAFDDISRRITSYDNSPAWEDITCRGLNPDGSVPDPRPGCVGGELAAIPDSQLGSYLKPGPHGFITVDFDRLKKASNYAELNRNAPESDTAATGAKTGFISEETLGAYIELNTESEIAQRILRTNFGVRYVTTDQRIDGPVTLGGERSYQSFLSDYDAFLPSFNSAYNVSEDVILRMSASRTMTRANPSNMLPNTTFSDPSAQEAVQGNPNLAPYLSTNFDIGGEWYTGEEGYIGLTLFKKQITGFTVLGTNTVSFQSLGIPFDTLTDIQQSALNSRGGPGSAMVSVAQQVNSGQLDLTGQELTLVQPLNNVLEGLGFSANYTHISQEGKGSGAPAKAVGVAPVTWNFTGYWENFGASIRLSYTWNDKQTISGPNQNSVPDAELKTDARGQWDLSASYSLESLPTSPQITLNVINLTGESSRNTFQHDNATYEYYDPGFSVMLGLRGKF</sequence>
<evidence type="ECO:0000256" key="4">
    <source>
        <dbReference type="RuleBase" id="RU003357"/>
    </source>
</evidence>
<protein>
    <submittedName>
        <fullName evidence="8">TonB-dependent receptor</fullName>
    </submittedName>
</protein>
<evidence type="ECO:0000256" key="2">
    <source>
        <dbReference type="ARBA" id="ARBA00023136"/>
    </source>
</evidence>
<evidence type="ECO:0000259" key="6">
    <source>
        <dbReference type="Pfam" id="PF00593"/>
    </source>
</evidence>
<dbReference type="InterPro" id="IPR000531">
    <property type="entry name" value="Beta-barrel_TonB"/>
</dbReference>
<dbReference type="InterPro" id="IPR036942">
    <property type="entry name" value="Beta-barrel_TonB_sf"/>
</dbReference>
<feature type="signal peptide" evidence="5">
    <location>
        <begin position="1"/>
        <end position="27"/>
    </location>
</feature>
<evidence type="ECO:0000256" key="1">
    <source>
        <dbReference type="ARBA" id="ARBA00004442"/>
    </source>
</evidence>
<evidence type="ECO:0000256" key="3">
    <source>
        <dbReference type="ARBA" id="ARBA00023237"/>
    </source>
</evidence>
<feature type="chain" id="PRO_5037227615" evidence="5">
    <location>
        <begin position="28"/>
        <end position="962"/>
    </location>
</feature>
<organism evidence="8 9">
    <name type="scientific">Cellvibrio polysaccharolyticus</name>
    <dbReference type="NCBI Taxonomy" id="2082724"/>
    <lineage>
        <taxon>Bacteria</taxon>
        <taxon>Pseudomonadati</taxon>
        <taxon>Pseudomonadota</taxon>
        <taxon>Gammaproteobacteria</taxon>
        <taxon>Cellvibrionales</taxon>
        <taxon>Cellvibrionaceae</taxon>
        <taxon>Cellvibrio</taxon>
    </lineage>
</organism>
<comment type="similarity">
    <text evidence="4">Belongs to the TonB-dependent receptor family.</text>
</comment>
<accession>A0A928V0C0</accession>
<dbReference type="AlphaFoldDB" id="A0A928V0C0"/>
<dbReference type="Gene3D" id="2.40.170.20">
    <property type="entry name" value="TonB-dependent receptor, beta-barrel domain"/>
    <property type="match status" value="1"/>
</dbReference>
<dbReference type="Proteomes" id="UP000652567">
    <property type="component" value="Unassembled WGS sequence"/>
</dbReference>
<gene>
    <name evidence="8" type="ORF">C4F51_04735</name>
</gene>
<proteinExistence type="inferred from homology"/>
<comment type="subcellular location">
    <subcellularLocation>
        <location evidence="1 4">Cell outer membrane</location>
    </subcellularLocation>
</comment>
<dbReference type="GO" id="GO:0009279">
    <property type="term" value="C:cell outer membrane"/>
    <property type="evidence" value="ECO:0007669"/>
    <property type="project" value="UniProtKB-SubCell"/>
</dbReference>
<reference evidence="8" key="1">
    <citation type="submission" date="2018-07" db="EMBL/GenBank/DDBJ databases">
        <title>Genome assembly of strain Ka43.</title>
        <authorList>
            <person name="Kukolya J."/>
            <person name="Nagy I."/>
            <person name="Horvath B."/>
            <person name="Toth A."/>
        </authorList>
    </citation>
    <scope>NUCLEOTIDE SEQUENCE</scope>
    <source>
        <strain evidence="8">KB43</strain>
    </source>
</reference>
<keyword evidence="3" id="KW-0998">Cell outer membrane</keyword>
<dbReference type="Pfam" id="PF07715">
    <property type="entry name" value="Plug"/>
    <property type="match status" value="1"/>
</dbReference>